<organism evidence="2">
    <name type="scientific">Cacopsylla melanoneura</name>
    <dbReference type="NCBI Taxonomy" id="428564"/>
    <lineage>
        <taxon>Eukaryota</taxon>
        <taxon>Metazoa</taxon>
        <taxon>Ecdysozoa</taxon>
        <taxon>Arthropoda</taxon>
        <taxon>Hexapoda</taxon>
        <taxon>Insecta</taxon>
        <taxon>Pterygota</taxon>
        <taxon>Neoptera</taxon>
        <taxon>Paraneoptera</taxon>
        <taxon>Hemiptera</taxon>
        <taxon>Sternorrhyncha</taxon>
        <taxon>Psylloidea</taxon>
        <taxon>Psyllidae</taxon>
        <taxon>Psyllinae</taxon>
        <taxon>Cacopsylla</taxon>
    </lineage>
</organism>
<dbReference type="AlphaFoldDB" id="A0A8D8UF44"/>
<feature type="region of interest" description="Disordered" evidence="1">
    <location>
        <begin position="40"/>
        <end position="119"/>
    </location>
</feature>
<sequence>MNNSDPEEPTCILKMLNEFNRNAPDVPSFPFVFERVSNVSHESSNNQAASTTAQSTGSVKKRKVVDVKNAASTLDESDRSLSDSFAGACASNKTRGRVERYEVHSSRCNSRTRGGATCT</sequence>
<name>A0A8D8UF44_9HEMI</name>
<dbReference type="EMBL" id="HBUF01341055">
    <property type="protein sequence ID" value="CAG6703515.1"/>
    <property type="molecule type" value="Transcribed_RNA"/>
</dbReference>
<accession>A0A8D8UF44</accession>
<feature type="compositionally biased region" description="Polar residues" evidence="1">
    <location>
        <begin position="106"/>
        <end position="119"/>
    </location>
</feature>
<proteinExistence type="predicted"/>
<evidence type="ECO:0000313" key="2">
    <source>
        <dbReference type="EMBL" id="CAG6703515.1"/>
    </source>
</evidence>
<feature type="compositionally biased region" description="Polar residues" evidence="1">
    <location>
        <begin position="40"/>
        <end position="58"/>
    </location>
</feature>
<protein>
    <submittedName>
        <fullName evidence="2">Uncharacterized protein</fullName>
    </submittedName>
</protein>
<feature type="compositionally biased region" description="Basic and acidic residues" evidence="1">
    <location>
        <begin position="96"/>
        <end position="105"/>
    </location>
</feature>
<reference evidence="2" key="1">
    <citation type="submission" date="2021-05" db="EMBL/GenBank/DDBJ databases">
        <authorList>
            <person name="Alioto T."/>
            <person name="Alioto T."/>
            <person name="Gomez Garrido J."/>
        </authorList>
    </citation>
    <scope>NUCLEOTIDE SEQUENCE</scope>
</reference>
<evidence type="ECO:0000256" key="1">
    <source>
        <dbReference type="SAM" id="MobiDB-lite"/>
    </source>
</evidence>